<feature type="domain" description="SMODS-associated and fused to various effectors" evidence="1">
    <location>
        <begin position="192"/>
        <end position="384"/>
    </location>
</feature>
<evidence type="ECO:0000259" key="1">
    <source>
        <dbReference type="Pfam" id="PF18145"/>
    </source>
</evidence>
<reference evidence="2 3" key="1">
    <citation type="submission" date="2020-08" db="EMBL/GenBank/DDBJ databases">
        <title>Genomic Encyclopedia of Type Strains, Phase IV (KMG-IV): sequencing the most valuable type-strain genomes for metagenomic binning, comparative biology and taxonomic classification.</title>
        <authorList>
            <person name="Goeker M."/>
        </authorList>
    </citation>
    <scope>NUCLEOTIDE SEQUENCE [LARGE SCALE GENOMIC DNA]</scope>
    <source>
        <strain evidence="2 3">DSM 102255</strain>
    </source>
</reference>
<dbReference type="EMBL" id="JACIJP010000001">
    <property type="protein sequence ID" value="MBB6122929.1"/>
    <property type="molecule type" value="Genomic_DNA"/>
</dbReference>
<dbReference type="Pfam" id="PF18145">
    <property type="entry name" value="SAVED"/>
    <property type="match status" value="1"/>
</dbReference>
<organism evidence="2 3">
    <name type="scientific">Sphingobium subterraneum</name>
    <dbReference type="NCBI Taxonomy" id="627688"/>
    <lineage>
        <taxon>Bacteria</taxon>
        <taxon>Pseudomonadati</taxon>
        <taxon>Pseudomonadota</taxon>
        <taxon>Alphaproteobacteria</taxon>
        <taxon>Sphingomonadales</taxon>
        <taxon>Sphingomonadaceae</taxon>
        <taxon>Sphingobium</taxon>
    </lineage>
</organism>
<name>A0A841IVJ1_9SPHN</name>
<dbReference type="NCBIfam" id="NF033611">
    <property type="entry name" value="SAVED"/>
    <property type="match status" value="1"/>
</dbReference>
<dbReference type="Proteomes" id="UP000552700">
    <property type="component" value="Unassembled WGS sequence"/>
</dbReference>
<proteinExistence type="predicted"/>
<accession>A0A841IVJ1</accession>
<evidence type="ECO:0000313" key="2">
    <source>
        <dbReference type="EMBL" id="MBB6122929.1"/>
    </source>
</evidence>
<dbReference type="RefSeq" id="WP_184077443.1">
    <property type="nucleotide sequence ID" value="NZ_JACIJP010000001.1"/>
</dbReference>
<sequence length="396" mass="43556">MKTAPARTGRSRTNVSQKNRLILWVRAGGRCQYAGCNQPLLGDLVSGAERLNKAFVAHIVAADPGGPRGDPVRSHELADSLENLMLLCHAHHHLVDEEDETGHPEARLLDMKTAHEARIEMLTGVAPTRGSHVLHFAGRIGAHDCLVTRSHSDAALLPERYPLDRSPIQLEIVGSDYRDDEPAYWSLQIDTLRRQFDRLVAERLRRGDIAHLSAFAIGPQPLLIELGRLLSDLADVDVYQRSREPAGWAWREDGDPIDFIVERPGNPAGKVVALSLGISARIDPGRITDVLGPEVPIWSISAASPGNDILRRRACLVQFRDEMRAVYREIRLAHGGDAIIHAFPVVPVAMAVEIGRVWMPKADPSLVVYDEHRGLGGFVARLEIGPPRATATKHAA</sequence>
<gene>
    <name evidence="2" type="ORF">FHS92_000636</name>
</gene>
<keyword evidence="3" id="KW-1185">Reference proteome</keyword>
<protein>
    <recommendedName>
        <fullName evidence="1">SMODS-associated and fused to various effectors domain-containing protein</fullName>
    </recommendedName>
</protein>
<dbReference type="AlphaFoldDB" id="A0A841IVJ1"/>
<comment type="caution">
    <text evidence="2">The sequence shown here is derived from an EMBL/GenBank/DDBJ whole genome shotgun (WGS) entry which is preliminary data.</text>
</comment>
<dbReference type="InterPro" id="IPR040836">
    <property type="entry name" value="SAVED"/>
</dbReference>
<evidence type="ECO:0000313" key="3">
    <source>
        <dbReference type="Proteomes" id="UP000552700"/>
    </source>
</evidence>